<dbReference type="InterPro" id="IPR023198">
    <property type="entry name" value="PGP-like_dom2"/>
</dbReference>
<dbReference type="GO" id="GO:0005829">
    <property type="term" value="C:cytosol"/>
    <property type="evidence" value="ECO:0007669"/>
    <property type="project" value="TreeGrafter"/>
</dbReference>
<dbReference type="GO" id="GO:0005975">
    <property type="term" value="P:carbohydrate metabolic process"/>
    <property type="evidence" value="ECO:0007669"/>
    <property type="project" value="InterPro"/>
</dbReference>
<dbReference type="InterPro" id="IPR041492">
    <property type="entry name" value="HAD_2"/>
</dbReference>
<accession>A0A917BXH1</accession>
<dbReference type="NCBIfam" id="TIGR01449">
    <property type="entry name" value="PGP_bact"/>
    <property type="match status" value="1"/>
</dbReference>
<dbReference type="GO" id="GO:0006281">
    <property type="term" value="P:DNA repair"/>
    <property type="evidence" value="ECO:0007669"/>
    <property type="project" value="TreeGrafter"/>
</dbReference>
<comment type="catalytic activity">
    <reaction evidence="1 10">
        <text>2-phosphoglycolate + H2O = glycolate + phosphate</text>
        <dbReference type="Rhea" id="RHEA:14369"/>
        <dbReference type="ChEBI" id="CHEBI:15377"/>
        <dbReference type="ChEBI" id="CHEBI:29805"/>
        <dbReference type="ChEBI" id="CHEBI:43474"/>
        <dbReference type="ChEBI" id="CHEBI:58033"/>
        <dbReference type="EC" id="3.1.3.18"/>
    </reaction>
</comment>
<dbReference type="PRINTS" id="PR00413">
    <property type="entry name" value="HADHALOGNASE"/>
</dbReference>
<dbReference type="SUPFAM" id="SSF56784">
    <property type="entry name" value="HAD-like"/>
    <property type="match status" value="1"/>
</dbReference>
<evidence type="ECO:0000256" key="7">
    <source>
        <dbReference type="ARBA" id="ARBA00022801"/>
    </source>
</evidence>
<organism evidence="11 12">
    <name type="scientific">Azorhizobium oxalatiphilum</name>
    <dbReference type="NCBI Taxonomy" id="980631"/>
    <lineage>
        <taxon>Bacteria</taxon>
        <taxon>Pseudomonadati</taxon>
        <taxon>Pseudomonadota</taxon>
        <taxon>Alphaproteobacteria</taxon>
        <taxon>Hyphomicrobiales</taxon>
        <taxon>Xanthobacteraceae</taxon>
        <taxon>Azorhizobium</taxon>
    </lineage>
</organism>
<evidence type="ECO:0000256" key="1">
    <source>
        <dbReference type="ARBA" id="ARBA00000830"/>
    </source>
</evidence>
<evidence type="ECO:0000256" key="9">
    <source>
        <dbReference type="ARBA" id="ARBA00023277"/>
    </source>
</evidence>
<keyword evidence="6 10" id="KW-0479">Metal-binding</keyword>
<comment type="similarity">
    <text evidence="4 10">Belongs to the HAD-like hydrolase superfamily. CbbY/CbbZ/Gph/YieH family.</text>
</comment>
<evidence type="ECO:0000256" key="3">
    <source>
        <dbReference type="ARBA" id="ARBA00004818"/>
    </source>
</evidence>
<dbReference type="InterPro" id="IPR050155">
    <property type="entry name" value="HAD-like_hydrolase_sf"/>
</dbReference>
<dbReference type="GO" id="GO:0008967">
    <property type="term" value="F:phosphoglycolate phosphatase activity"/>
    <property type="evidence" value="ECO:0007669"/>
    <property type="project" value="UniProtKB-UniRule"/>
</dbReference>
<dbReference type="Pfam" id="PF13419">
    <property type="entry name" value="HAD_2"/>
    <property type="match status" value="1"/>
</dbReference>
<dbReference type="InterPro" id="IPR006439">
    <property type="entry name" value="HAD-SF_hydro_IA"/>
</dbReference>
<evidence type="ECO:0000256" key="8">
    <source>
        <dbReference type="ARBA" id="ARBA00022842"/>
    </source>
</evidence>
<keyword evidence="8 10" id="KW-0460">Magnesium</keyword>
<dbReference type="NCBIfam" id="TIGR01549">
    <property type="entry name" value="HAD-SF-IA-v1"/>
    <property type="match status" value="1"/>
</dbReference>
<dbReference type="InterPro" id="IPR036412">
    <property type="entry name" value="HAD-like_sf"/>
</dbReference>
<comment type="pathway">
    <text evidence="3 10">Organic acid metabolism; glycolate biosynthesis; glycolate from 2-phosphoglycolate: step 1/1.</text>
</comment>
<evidence type="ECO:0000256" key="5">
    <source>
        <dbReference type="ARBA" id="ARBA00013078"/>
    </source>
</evidence>
<reference evidence="11" key="1">
    <citation type="journal article" date="2014" name="Int. J. Syst. Evol. Microbiol.">
        <title>Complete genome sequence of Corynebacterium casei LMG S-19264T (=DSM 44701T), isolated from a smear-ripened cheese.</title>
        <authorList>
            <consortium name="US DOE Joint Genome Institute (JGI-PGF)"/>
            <person name="Walter F."/>
            <person name="Albersmeier A."/>
            <person name="Kalinowski J."/>
            <person name="Ruckert C."/>
        </authorList>
    </citation>
    <scope>NUCLEOTIDE SEQUENCE</scope>
    <source>
        <strain evidence="11">CCM 7897</strain>
    </source>
</reference>
<evidence type="ECO:0000256" key="2">
    <source>
        <dbReference type="ARBA" id="ARBA00001946"/>
    </source>
</evidence>
<dbReference type="GO" id="GO:0046295">
    <property type="term" value="P:glycolate biosynthetic process"/>
    <property type="evidence" value="ECO:0007669"/>
    <property type="project" value="UniProtKB-UniRule"/>
</dbReference>
<protein>
    <recommendedName>
        <fullName evidence="5 10">Phosphoglycolate phosphatase</fullName>
        <shortName evidence="10">PGP</shortName>
        <shortName evidence="10">PGPase</shortName>
        <ecNumber evidence="5 10">3.1.3.18</ecNumber>
    </recommendedName>
</protein>
<dbReference type="Gene3D" id="1.10.150.240">
    <property type="entry name" value="Putative phosphatase, domain 2"/>
    <property type="match status" value="1"/>
</dbReference>
<dbReference type="SFLD" id="SFLDG01135">
    <property type="entry name" value="C1.5.6:_HAD__Beta-PGM__Phospha"/>
    <property type="match status" value="1"/>
</dbReference>
<dbReference type="Gene3D" id="3.40.50.1000">
    <property type="entry name" value="HAD superfamily/HAD-like"/>
    <property type="match status" value="1"/>
</dbReference>
<evidence type="ECO:0000256" key="6">
    <source>
        <dbReference type="ARBA" id="ARBA00022723"/>
    </source>
</evidence>
<dbReference type="RefSeq" id="WP_188578059.1">
    <property type="nucleotide sequence ID" value="NZ_BMCT01000002.1"/>
</dbReference>
<dbReference type="SFLD" id="SFLDS00003">
    <property type="entry name" value="Haloacid_Dehalogenase"/>
    <property type="match status" value="1"/>
</dbReference>
<proteinExistence type="inferred from homology"/>
<evidence type="ECO:0000256" key="4">
    <source>
        <dbReference type="ARBA" id="ARBA00006171"/>
    </source>
</evidence>
<name>A0A917BXH1_9HYPH</name>
<dbReference type="PANTHER" id="PTHR43434:SF1">
    <property type="entry name" value="PHOSPHOGLYCOLATE PHOSPHATASE"/>
    <property type="match status" value="1"/>
</dbReference>
<dbReference type="EMBL" id="BMCT01000002">
    <property type="protein sequence ID" value="GGF60524.1"/>
    <property type="molecule type" value="Genomic_DNA"/>
</dbReference>
<dbReference type="AlphaFoldDB" id="A0A917BXH1"/>
<dbReference type="SFLD" id="SFLDG01129">
    <property type="entry name" value="C1.5:_HAD__Beta-PGM__Phosphata"/>
    <property type="match status" value="1"/>
</dbReference>
<dbReference type="EC" id="3.1.3.18" evidence="5 10"/>
<feature type="binding site" evidence="10">
    <location>
        <position position="173"/>
    </location>
    <ligand>
        <name>Mg(2+)</name>
        <dbReference type="ChEBI" id="CHEBI:18420"/>
    </ligand>
</feature>
<keyword evidence="12" id="KW-1185">Reference proteome</keyword>
<reference evidence="11" key="2">
    <citation type="submission" date="2020-09" db="EMBL/GenBank/DDBJ databases">
        <authorList>
            <person name="Sun Q."/>
            <person name="Sedlacek I."/>
        </authorList>
    </citation>
    <scope>NUCLEOTIDE SEQUENCE</scope>
    <source>
        <strain evidence="11">CCM 7897</strain>
    </source>
</reference>
<evidence type="ECO:0000256" key="10">
    <source>
        <dbReference type="HAMAP-Rule" id="MF_00495"/>
    </source>
</evidence>
<sequence length="228" mass="24258">MSETRPVIAFDLDGTLVDTAPDLLSTLDLVLSTHNIPPVDRDEARPMIGGGARMLIMRALTHAGVAVETTELDRMNRQFLDHYAAHIADESRPFPGLIEALDRLEAQGAILAVCTNKLEYLARLLLDGLGLTQRFAAITGADTYGIAKPDPKPLLSTIAACGGDPRRAIMVGDSATDVNTARACRIPAVAVTFGYTEIPAAQLGADRVIAHFSELGLAVDDLLRSTAA</sequence>
<keyword evidence="7 10" id="KW-0378">Hydrolase</keyword>
<feature type="binding site" evidence="10">
    <location>
        <position position="13"/>
    </location>
    <ligand>
        <name>Mg(2+)</name>
        <dbReference type="ChEBI" id="CHEBI:18420"/>
    </ligand>
</feature>
<gene>
    <name evidence="11" type="primary">gph</name>
    <name evidence="11" type="ORF">GCM10007301_20350</name>
</gene>
<dbReference type="HAMAP" id="MF_00495">
    <property type="entry name" value="GPH_hydrolase_bact"/>
    <property type="match status" value="1"/>
</dbReference>
<comment type="caution">
    <text evidence="11">The sequence shown here is derived from an EMBL/GenBank/DDBJ whole genome shotgun (WGS) entry which is preliminary data.</text>
</comment>
<feature type="active site" description="Nucleophile" evidence="10">
    <location>
        <position position="11"/>
    </location>
</feature>
<dbReference type="InterPro" id="IPR037512">
    <property type="entry name" value="PGPase_prok"/>
</dbReference>
<evidence type="ECO:0000313" key="11">
    <source>
        <dbReference type="EMBL" id="GGF60524.1"/>
    </source>
</evidence>
<dbReference type="FunFam" id="3.40.50.1000:FF:000022">
    <property type="entry name" value="Phosphoglycolate phosphatase"/>
    <property type="match status" value="1"/>
</dbReference>
<dbReference type="InterPro" id="IPR023214">
    <property type="entry name" value="HAD_sf"/>
</dbReference>
<feature type="binding site" evidence="10">
    <location>
        <position position="11"/>
    </location>
    <ligand>
        <name>Mg(2+)</name>
        <dbReference type="ChEBI" id="CHEBI:18420"/>
    </ligand>
</feature>
<keyword evidence="9 10" id="KW-0119">Carbohydrate metabolism</keyword>
<comment type="cofactor">
    <cofactor evidence="2 10">
        <name>Mg(2+)</name>
        <dbReference type="ChEBI" id="CHEBI:18420"/>
    </cofactor>
</comment>
<evidence type="ECO:0000313" key="12">
    <source>
        <dbReference type="Proteomes" id="UP000606044"/>
    </source>
</evidence>
<dbReference type="GO" id="GO:0046872">
    <property type="term" value="F:metal ion binding"/>
    <property type="evidence" value="ECO:0007669"/>
    <property type="project" value="UniProtKB-KW"/>
</dbReference>
<dbReference type="PANTHER" id="PTHR43434">
    <property type="entry name" value="PHOSPHOGLYCOLATE PHOSPHATASE"/>
    <property type="match status" value="1"/>
</dbReference>
<comment type="function">
    <text evidence="10">Specifically catalyzes the dephosphorylation of 2-phosphoglycolate. Is involved in the dissimilation of the intracellular 2-phosphoglycolate formed during the DNA repair of 3'-phosphoglycolate ends, a major class of DNA lesions induced by oxidative stress.</text>
</comment>
<dbReference type="Proteomes" id="UP000606044">
    <property type="component" value="Unassembled WGS sequence"/>
</dbReference>